<evidence type="ECO:0000256" key="2">
    <source>
        <dbReference type="ARBA" id="ARBA00006613"/>
    </source>
</evidence>
<comment type="caution">
    <text evidence="8">The sequence shown here is derived from an EMBL/GenBank/DDBJ whole genome shotgun (WGS) entry which is preliminary data.</text>
</comment>
<dbReference type="AlphaFoldDB" id="A0A1J4KDC5"/>
<dbReference type="EMBL" id="MLAK01000695">
    <property type="protein sequence ID" value="OHT07461.1"/>
    <property type="molecule type" value="Genomic_DNA"/>
</dbReference>
<dbReference type="InterPro" id="IPR002553">
    <property type="entry name" value="Clathrin/coatomer_adapt-like_N"/>
</dbReference>
<accession>A0A1J4KDC5</accession>
<proteinExistence type="inferred from homology"/>
<dbReference type="PANTHER" id="PTHR22781:SF12">
    <property type="entry name" value="AP-3 COMPLEX SUBUNIT DELTA-1"/>
    <property type="match status" value="1"/>
</dbReference>
<dbReference type="InterPro" id="IPR017105">
    <property type="entry name" value="AP3_complex_dsu"/>
</dbReference>
<keyword evidence="9" id="KW-1185">Reference proteome</keyword>
<evidence type="ECO:0000256" key="3">
    <source>
        <dbReference type="ARBA" id="ARBA00022448"/>
    </source>
</evidence>
<comment type="subcellular location">
    <subcellularLocation>
        <location evidence="1">Endomembrane system</location>
    </subcellularLocation>
</comment>
<dbReference type="Gene3D" id="1.25.10.10">
    <property type="entry name" value="Leucine-rich Repeat Variant"/>
    <property type="match status" value="1"/>
</dbReference>
<evidence type="ECO:0000256" key="1">
    <source>
        <dbReference type="ARBA" id="ARBA00004308"/>
    </source>
</evidence>
<dbReference type="GO" id="GO:0006896">
    <property type="term" value="P:Golgi to vacuole transport"/>
    <property type="evidence" value="ECO:0007669"/>
    <property type="project" value="TreeGrafter"/>
</dbReference>
<dbReference type="GO" id="GO:0006623">
    <property type="term" value="P:protein targeting to vacuole"/>
    <property type="evidence" value="ECO:0007669"/>
    <property type="project" value="TreeGrafter"/>
</dbReference>
<dbReference type="OrthoDB" id="10264595at2759"/>
<dbReference type="InterPro" id="IPR016024">
    <property type="entry name" value="ARM-type_fold"/>
</dbReference>
<gene>
    <name evidence="8" type="ORF">TRFO_24273</name>
</gene>
<keyword evidence="5" id="KW-0653">Protein transport</keyword>
<dbReference type="Proteomes" id="UP000179807">
    <property type="component" value="Unassembled WGS sequence"/>
</dbReference>
<keyword evidence="6" id="KW-0472">Membrane</keyword>
<dbReference type="RefSeq" id="XP_068360597.1">
    <property type="nucleotide sequence ID" value="XM_068503658.1"/>
</dbReference>
<dbReference type="VEuPathDB" id="TrichDB:TRFO_24273"/>
<dbReference type="Pfam" id="PF01602">
    <property type="entry name" value="Adaptin_N"/>
    <property type="match status" value="1"/>
</dbReference>
<dbReference type="GeneID" id="94838362"/>
<evidence type="ECO:0000313" key="9">
    <source>
        <dbReference type="Proteomes" id="UP000179807"/>
    </source>
</evidence>
<comment type="similarity">
    <text evidence="2">Belongs to the adaptor complexes large subunit family.</text>
</comment>
<feature type="domain" description="Clathrin/coatomer adaptor adaptin-like N-terminal" evidence="7">
    <location>
        <begin position="52"/>
        <end position="571"/>
    </location>
</feature>
<evidence type="ECO:0000256" key="5">
    <source>
        <dbReference type="ARBA" id="ARBA00022927"/>
    </source>
</evidence>
<dbReference type="GO" id="GO:0010008">
    <property type="term" value="C:endosome membrane"/>
    <property type="evidence" value="ECO:0007669"/>
    <property type="project" value="TreeGrafter"/>
</dbReference>
<evidence type="ECO:0000259" key="7">
    <source>
        <dbReference type="Pfam" id="PF01602"/>
    </source>
</evidence>
<evidence type="ECO:0000256" key="4">
    <source>
        <dbReference type="ARBA" id="ARBA00022737"/>
    </source>
</evidence>
<dbReference type="InterPro" id="IPR011989">
    <property type="entry name" value="ARM-like"/>
</dbReference>
<keyword evidence="4" id="KW-0677">Repeat</keyword>
<sequence length="846" mass="93607">MSSAIKKAAASATKNAFFMLSRGTGLKSFVDHYHESKQRGIVNEFISEVVNSSKEIFASGTQQQQADCLQEMLFLQMQGHDMSWVDFNISNLMPSDDYSVKYMSYMAASSLWNPDSEAIFMSTNCIKRDLGSSDPLNKALALSLVSQIATSDLASSVVSDVVSAFNHSRSEISQMSICAFYQICLKYPDALRAGFQSLNVKYKLEEGDPGTQQAVLTLLNELCIHNPSNFMNFVPILYKLLTNAATPWILVRTLSIFTMILASLKADVAAKLASRLVQPIAEILDTASSASVVLEVIRLICDGPLRSPHLIRVAADRAQDFIQSPDPNLRYLGLTSMTRLMKIDQKVIALHREIISGCLESDDPTCVVIAIDLLQAIATRKNLPEFVLKLLEQIQIRQPGFVRDALVSRVIQMCCHNDYERVVDFEWYMNILLEIHSYGIHSKELSQQLLTIALRVESVRPELINEMLEIMKQPNTADTDMIETASFILGEYSLDCAEEAFGLLLNSKIQSVGPSAQASCIQNAFKLYAKSPNEEIMCKRGNVLIEKLPPYAASRFTEVQERVSMLLSLVSIFQIKPDVSAVSSLYSVPLKAIATTAQSKVPIPKSLDLSIPIIDLEAAEQSFDFIDELGFDSFLNNGPDPSIFILGSSKRQRPNPNLNKSNVIVMSGSSLGVDIQPKKRRLLPVKESRGIELLPLEGADHDTPKQNKNISALAKIDITAPLRANEKLPELLPYSQDELIQKQSKQMLPNKNSQLSRTGNNAISLSDYSDYFHQVGSVQGINLVIEDIAPRQAGLEINVAVTNSSSIPISAVEFVLDDGAPQCLRSEISANDVGRHKLILRCETFE</sequence>
<organism evidence="8 9">
    <name type="scientific">Tritrichomonas foetus</name>
    <dbReference type="NCBI Taxonomy" id="1144522"/>
    <lineage>
        <taxon>Eukaryota</taxon>
        <taxon>Metamonada</taxon>
        <taxon>Parabasalia</taxon>
        <taxon>Tritrichomonadida</taxon>
        <taxon>Tritrichomonadidae</taxon>
        <taxon>Tritrichomonas</taxon>
    </lineage>
</organism>
<dbReference type="SUPFAM" id="SSF48371">
    <property type="entry name" value="ARM repeat"/>
    <property type="match status" value="1"/>
</dbReference>
<evidence type="ECO:0000256" key="6">
    <source>
        <dbReference type="ARBA" id="ARBA00023136"/>
    </source>
</evidence>
<dbReference type="PANTHER" id="PTHR22781">
    <property type="entry name" value="DELTA ADAPTIN-RELATED"/>
    <property type="match status" value="1"/>
</dbReference>
<protein>
    <submittedName>
        <fullName evidence="8">Adaptin N terminal region family protein</fullName>
    </submittedName>
</protein>
<keyword evidence="3" id="KW-0813">Transport</keyword>
<name>A0A1J4KDC5_9EUKA</name>
<reference evidence="8" key="1">
    <citation type="submission" date="2016-10" db="EMBL/GenBank/DDBJ databases">
        <authorList>
            <person name="Benchimol M."/>
            <person name="Almeida L.G."/>
            <person name="Vasconcelos A.T."/>
            <person name="Perreira-Neves A."/>
            <person name="Rosa I.A."/>
            <person name="Tasca T."/>
            <person name="Bogo M.R."/>
            <person name="de Souza W."/>
        </authorList>
    </citation>
    <scope>NUCLEOTIDE SEQUENCE [LARGE SCALE GENOMIC DNA]</scope>
    <source>
        <strain evidence="8">K</strain>
    </source>
</reference>
<evidence type="ECO:0000313" key="8">
    <source>
        <dbReference type="EMBL" id="OHT07461.1"/>
    </source>
</evidence>
<dbReference type="GO" id="GO:0030123">
    <property type="term" value="C:AP-3 adaptor complex"/>
    <property type="evidence" value="ECO:0007669"/>
    <property type="project" value="InterPro"/>
</dbReference>